<organism evidence="5 6">
    <name type="scientific">Eptatretus burgeri</name>
    <name type="common">Inshore hagfish</name>
    <dbReference type="NCBI Taxonomy" id="7764"/>
    <lineage>
        <taxon>Eukaryota</taxon>
        <taxon>Metazoa</taxon>
        <taxon>Chordata</taxon>
        <taxon>Craniata</taxon>
        <taxon>Vertebrata</taxon>
        <taxon>Cyclostomata</taxon>
        <taxon>Myxini</taxon>
        <taxon>Myxiniformes</taxon>
        <taxon>Myxinidae</taxon>
        <taxon>Eptatretinae</taxon>
        <taxon>Eptatretus</taxon>
    </lineage>
</organism>
<dbReference type="Pfam" id="PF09336">
    <property type="entry name" value="Vps4_C"/>
    <property type="match status" value="1"/>
</dbReference>
<keyword evidence="6" id="KW-1185">Reference proteome</keyword>
<keyword evidence="2" id="KW-0067">ATP-binding</keyword>
<evidence type="ECO:0000256" key="3">
    <source>
        <dbReference type="SAM" id="MobiDB-lite"/>
    </source>
</evidence>
<evidence type="ECO:0000259" key="4">
    <source>
        <dbReference type="Pfam" id="PF09336"/>
    </source>
</evidence>
<feature type="region of interest" description="Disordered" evidence="3">
    <location>
        <begin position="48"/>
        <end position="67"/>
    </location>
</feature>
<reference evidence="5" key="2">
    <citation type="submission" date="2025-09" db="UniProtKB">
        <authorList>
            <consortium name="Ensembl"/>
        </authorList>
    </citation>
    <scope>IDENTIFICATION</scope>
</reference>
<name>A0A8C4N4G5_EPTBU</name>
<evidence type="ECO:0000256" key="1">
    <source>
        <dbReference type="ARBA" id="ARBA00022741"/>
    </source>
</evidence>
<dbReference type="Ensembl" id="ENSEBUT00000001615.1">
    <property type="protein sequence ID" value="ENSEBUP00000001293.1"/>
    <property type="gene ID" value="ENSEBUG00000001152.1"/>
</dbReference>
<feature type="domain" description="Spastin/Vps4 C-terminal" evidence="4">
    <location>
        <begin position="19"/>
        <end position="51"/>
    </location>
</feature>
<dbReference type="Proteomes" id="UP000694388">
    <property type="component" value="Unplaced"/>
</dbReference>
<dbReference type="AlphaFoldDB" id="A0A8C4N4G5"/>
<dbReference type="InterPro" id="IPR015415">
    <property type="entry name" value="Spast_Vps4_C"/>
</dbReference>
<reference evidence="5" key="1">
    <citation type="submission" date="2025-08" db="UniProtKB">
        <authorList>
            <consortium name="Ensembl"/>
        </authorList>
    </citation>
    <scope>IDENTIFICATION</scope>
</reference>
<sequence length="67" mass="7411">MQVCGPSRKDTNVIVNDLLTPCSPGDPDAREMTWIDVPGEKLLEPIVSLTDRPTDRPTDTNSALYVR</sequence>
<dbReference type="GO" id="GO:0005524">
    <property type="term" value="F:ATP binding"/>
    <property type="evidence" value="ECO:0007669"/>
    <property type="project" value="UniProtKB-KW"/>
</dbReference>
<evidence type="ECO:0000313" key="5">
    <source>
        <dbReference type="Ensembl" id="ENSEBUP00000001293.1"/>
    </source>
</evidence>
<keyword evidence="1" id="KW-0547">Nucleotide-binding</keyword>
<accession>A0A8C4N4G5</accession>
<protein>
    <recommendedName>
        <fullName evidence="4">Spastin/Vps4 C-terminal domain-containing protein</fullName>
    </recommendedName>
</protein>
<dbReference type="Gene3D" id="1.10.8.60">
    <property type="match status" value="1"/>
</dbReference>
<proteinExistence type="predicted"/>
<evidence type="ECO:0000256" key="2">
    <source>
        <dbReference type="ARBA" id="ARBA00022840"/>
    </source>
</evidence>
<evidence type="ECO:0000313" key="6">
    <source>
        <dbReference type="Proteomes" id="UP000694388"/>
    </source>
</evidence>